<dbReference type="GeneID" id="54356994"/>
<reference evidence="2" key="3">
    <citation type="submission" date="2025-08" db="UniProtKB">
        <authorList>
            <consortium name="RefSeq"/>
        </authorList>
    </citation>
    <scope>IDENTIFICATION</scope>
    <source>
        <strain evidence="2">CBS 342.82</strain>
    </source>
</reference>
<keyword evidence="1" id="KW-1185">Reference proteome</keyword>
<name>A0A6J3MB15_9PEZI</name>
<dbReference type="Proteomes" id="UP000504637">
    <property type="component" value="Unplaced"/>
</dbReference>
<protein>
    <submittedName>
        <fullName evidence="2">Uncharacterized protein</fullName>
    </submittedName>
</protein>
<dbReference type="RefSeq" id="XP_033462084.1">
    <property type="nucleotide sequence ID" value="XM_033599195.1"/>
</dbReference>
<proteinExistence type="predicted"/>
<organism evidence="2">
    <name type="scientific">Dissoconium aciculare CBS 342.82</name>
    <dbReference type="NCBI Taxonomy" id="1314786"/>
    <lineage>
        <taxon>Eukaryota</taxon>
        <taxon>Fungi</taxon>
        <taxon>Dikarya</taxon>
        <taxon>Ascomycota</taxon>
        <taxon>Pezizomycotina</taxon>
        <taxon>Dothideomycetes</taxon>
        <taxon>Dothideomycetidae</taxon>
        <taxon>Mycosphaerellales</taxon>
        <taxon>Dissoconiaceae</taxon>
        <taxon>Dissoconium</taxon>
    </lineage>
</organism>
<evidence type="ECO:0000313" key="1">
    <source>
        <dbReference type="Proteomes" id="UP000504637"/>
    </source>
</evidence>
<reference evidence="2" key="1">
    <citation type="submission" date="2020-01" db="EMBL/GenBank/DDBJ databases">
        <authorList>
            <consortium name="DOE Joint Genome Institute"/>
            <person name="Haridas S."/>
            <person name="Albert R."/>
            <person name="Binder M."/>
            <person name="Bloem J."/>
            <person name="Labutti K."/>
            <person name="Salamov A."/>
            <person name="Andreopoulos B."/>
            <person name="Baker S.E."/>
            <person name="Barry K."/>
            <person name="Bills G."/>
            <person name="Bluhm B.H."/>
            <person name="Cannon C."/>
            <person name="Castanera R."/>
            <person name="Culley D.E."/>
            <person name="Daum C."/>
            <person name="Ezra D."/>
            <person name="Gonzalez J.B."/>
            <person name="Henrissat B."/>
            <person name="Kuo A."/>
            <person name="Liang C."/>
            <person name="Lipzen A."/>
            <person name="Lutzoni F."/>
            <person name="Magnuson J."/>
            <person name="Mondo S."/>
            <person name="Nolan M."/>
            <person name="Ohm R."/>
            <person name="Pangilinan J."/>
            <person name="Park H.-J."/>
            <person name="Ramirez L."/>
            <person name="Alfaro M."/>
            <person name="Sun H."/>
            <person name="Tritt A."/>
            <person name="Yoshinaga Y."/>
            <person name="Zwiers L.-H."/>
            <person name="Turgeon B.G."/>
            <person name="Goodwin S.B."/>
            <person name="Spatafora J.W."/>
            <person name="Crous P.W."/>
            <person name="Grigoriev I.V."/>
        </authorList>
    </citation>
    <scope>NUCLEOTIDE SEQUENCE</scope>
    <source>
        <strain evidence="2">CBS 342.82</strain>
    </source>
</reference>
<evidence type="ECO:0000313" key="2">
    <source>
        <dbReference type="RefSeq" id="XP_033462084.1"/>
    </source>
</evidence>
<reference evidence="2" key="2">
    <citation type="submission" date="2020-04" db="EMBL/GenBank/DDBJ databases">
        <authorList>
            <consortium name="NCBI Genome Project"/>
        </authorList>
    </citation>
    <scope>NUCLEOTIDE SEQUENCE</scope>
    <source>
        <strain evidence="2">CBS 342.82</strain>
    </source>
</reference>
<dbReference type="AlphaFoldDB" id="A0A6J3MB15"/>
<accession>A0A6J3MB15</accession>
<gene>
    <name evidence="2" type="ORF">K489DRAFT_147749</name>
</gene>
<sequence>MRAFHWEFEYAIVRDSSLPVTRIWAKLLRDIRCLDHRQRLATHIYDFTMLSTHPHPAYPGQHSSFCAVYPAVSMRDFLSLSERHLHFERGVFWEHWHVLWPTQADVRLPSGKPVLVRHVCLPLACMTRYVRNCSNDFNLINVPPTAFLPVP</sequence>